<dbReference type="Proteomes" id="UP001194468">
    <property type="component" value="Unassembled WGS sequence"/>
</dbReference>
<dbReference type="AlphaFoldDB" id="A0AAD4G5F7"/>
<dbReference type="EMBL" id="WHUW01000407">
    <property type="protein sequence ID" value="KAF8414912.1"/>
    <property type="molecule type" value="Genomic_DNA"/>
</dbReference>
<proteinExistence type="predicted"/>
<feature type="compositionally biased region" description="Basic and acidic residues" evidence="1">
    <location>
        <begin position="457"/>
        <end position="467"/>
    </location>
</feature>
<dbReference type="InterPro" id="IPR022155">
    <property type="entry name" value="DUF3684"/>
</dbReference>
<feature type="chain" id="PRO_5042113156" evidence="2">
    <location>
        <begin position="32"/>
        <end position="467"/>
    </location>
</feature>
<feature type="signal peptide" evidence="2">
    <location>
        <begin position="1"/>
        <end position="31"/>
    </location>
</feature>
<reference evidence="3" key="2">
    <citation type="journal article" date="2020" name="Nat. Commun.">
        <title>Large-scale genome sequencing of mycorrhizal fungi provides insights into the early evolution of symbiotic traits.</title>
        <authorList>
            <person name="Miyauchi S."/>
            <person name="Kiss E."/>
            <person name="Kuo A."/>
            <person name="Drula E."/>
            <person name="Kohler A."/>
            <person name="Sanchez-Garcia M."/>
            <person name="Morin E."/>
            <person name="Andreopoulos B."/>
            <person name="Barry K.W."/>
            <person name="Bonito G."/>
            <person name="Buee M."/>
            <person name="Carver A."/>
            <person name="Chen C."/>
            <person name="Cichocki N."/>
            <person name="Clum A."/>
            <person name="Culley D."/>
            <person name="Crous P.W."/>
            <person name="Fauchery L."/>
            <person name="Girlanda M."/>
            <person name="Hayes R.D."/>
            <person name="Keri Z."/>
            <person name="LaButti K."/>
            <person name="Lipzen A."/>
            <person name="Lombard V."/>
            <person name="Magnuson J."/>
            <person name="Maillard F."/>
            <person name="Murat C."/>
            <person name="Nolan M."/>
            <person name="Ohm R.A."/>
            <person name="Pangilinan J."/>
            <person name="Pereira M.F."/>
            <person name="Perotto S."/>
            <person name="Peter M."/>
            <person name="Pfister S."/>
            <person name="Riley R."/>
            <person name="Sitrit Y."/>
            <person name="Stielow J.B."/>
            <person name="Szollosi G."/>
            <person name="Zifcakova L."/>
            <person name="Stursova M."/>
            <person name="Spatafora J.W."/>
            <person name="Tedersoo L."/>
            <person name="Vaario L.M."/>
            <person name="Yamada A."/>
            <person name="Yan M."/>
            <person name="Wang P."/>
            <person name="Xu J."/>
            <person name="Bruns T."/>
            <person name="Baldrian P."/>
            <person name="Vilgalys R."/>
            <person name="Dunand C."/>
            <person name="Henrissat B."/>
            <person name="Grigoriev I.V."/>
            <person name="Hibbett D."/>
            <person name="Nagy L.G."/>
            <person name="Martin F.M."/>
        </authorList>
    </citation>
    <scope>NUCLEOTIDE SEQUENCE</scope>
    <source>
        <strain evidence="3">BED1</strain>
    </source>
</reference>
<evidence type="ECO:0000256" key="1">
    <source>
        <dbReference type="SAM" id="MobiDB-lite"/>
    </source>
</evidence>
<protein>
    <submittedName>
        <fullName evidence="3">Uncharacterized protein</fullName>
    </submittedName>
</protein>
<sequence length="467" mass="52118">MPLNPIAKQNDRINALVLLFASSAALLPTCSDRIVYVDATPNGKTNLSLRVSIPYSAPEGLALGRESISRERTESPVSVFTPRALHRSGRSCVLTGLRCESYGIFSRFLLIGVGGHMAPHFIPTVERESIDLAELLYIGGILCRAVYELELSEIQDSWKEVAAITELLADSFYGCSTLPSRLLSSVGVRGAPHFREFDSVLAKFLKSVPMLSEYVTQYGARSIAALPDKHNFTRSVDLAKRVLSTLSRVWLQLPEDIRRESRNAFRNKPCIPTSKGLCCPECSCLPIWRDVSCPLEFRKILPSIFFWIKCGRGGNWTMLDLIKHLIQEERSLTDDDISGLKLTKIFTKEDSQGGSDSEENVGYCADELFPPVDTFWKLQLPVIEWSGKLEWRETSSEAQLLYRLGVATSLCRLLFGNEQDECHAAPREVDQVRSTETESSTPRRCAEALKPSQSPSDLHDDGVLVKK</sequence>
<keyword evidence="4" id="KW-1185">Reference proteome</keyword>
<evidence type="ECO:0000313" key="4">
    <source>
        <dbReference type="Proteomes" id="UP001194468"/>
    </source>
</evidence>
<keyword evidence="2" id="KW-0732">Signal</keyword>
<feature type="compositionally biased region" description="Basic and acidic residues" evidence="1">
    <location>
        <begin position="426"/>
        <end position="436"/>
    </location>
</feature>
<feature type="non-terminal residue" evidence="3">
    <location>
        <position position="467"/>
    </location>
</feature>
<evidence type="ECO:0000313" key="3">
    <source>
        <dbReference type="EMBL" id="KAF8414912.1"/>
    </source>
</evidence>
<comment type="caution">
    <text evidence="3">The sequence shown here is derived from an EMBL/GenBank/DDBJ whole genome shotgun (WGS) entry which is preliminary data.</text>
</comment>
<accession>A0AAD4G5F7</accession>
<gene>
    <name evidence="3" type="ORF">L210DRAFT_3513130</name>
</gene>
<organism evidence="3 4">
    <name type="scientific">Boletus edulis BED1</name>
    <dbReference type="NCBI Taxonomy" id="1328754"/>
    <lineage>
        <taxon>Eukaryota</taxon>
        <taxon>Fungi</taxon>
        <taxon>Dikarya</taxon>
        <taxon>Basidiomycota</taxon>
        <taxon>Agaricomycotina</taxon>
        <taxon>Agaricomycetes</taxon>
        <taxon>Agaricomycetidae</taxon>
        <taxon>Boletales</taxon>
        <taxon>Boletineae</taxon>
        <taxon>Boletaceae</taxon>
        <taxon>Boletoideae</taxon>
        <taxon>Boletus</taxon>
    </lineage>
</organism>
<dbReference type="PANTHER" id="PTHR47839:SF1">
    <property type="entry name" value="DOMAIN PROTEIN, PUTATIVE (AFU_ORTHOLOGUE AFUA_6G04830)-RELATED"/>
    <property type="match status" value="1"/>
</dbReference>
<dbReference type="Pfam" id="PF12449">
    <property type="entry name" value="DUF3684"/>
    <property type="match status" value="3"/>
</dbReference>
<name>A0AAD4G5F7_BOLED</name>
<reference evidence="3" key="1">
    <citation type="submission" date="2019-10" db="EMBL/GenBank/DDBJ databases">
        <authorList>
            <consortium name="DOE Joint Genome Institute"/>
            <person name="Kuo A."/>
            <person name="Miyauchi S."/>
            <person name="Kiss E."/>
            <person name="Drula E."/>
            <person name="Kohler A."/>
            <person name="Sanchez-Garcia M."/>
            <person name="Andreopoulos B."/>
            <person name="Barry K.W."/>
            <person name="Bonito G."/>
            <person name="Buee M."/>
            <person name="Carver A."/>
            <person name="Chen C."/>
            <person name="Cichocki N."/>
            <person name="Clum A."/>
            <person name="Culley D."/>
            <person name="Crous P.W."/>
            <person name="Fauchery L."/>
            <person name="Girlanda M."/>
            <person name="Hayes R."/>
            <person name="Keri Z."/>
            <person name="LaButti K."/>
            <person name="Lipzen A."/>
            <person name="Lombard V."/>
            <person name="Magnuson J."/>
            <person name="Maillard F."/>
            <person name="Morin E."/>
            <person name="Murat C."/>
            <person name="Nolan M."/>
            <person name="Ohm R."/>
            <person name="Pangilinan J."/>
            <person name="Pereira M."/>
            <person name="Perotto S."/>
            <person name="Peter M."/>
            <person name="Riley R."/>
            <person name="Sitrit Y."/>
            <person name="Stielow B."/>
            <person name="Szollosi G."/>
            <person name="Zifcakova L."/>
            <person name="Stursova M."/>
            <person name="Spatafora J.W."/>
            <person name="Tedersoo L."/>
            <person name="Vaario L.-M."/>
            <person name="Yamada A."/>
            <person name="Yan M."/>
            <person name="Wang P."/>
            <person name="Xu J."/>
            <person name="Bruns T."/>
            <person name="Baldrian P."/>
            <person name="Vilgalys R."/>
            <person name="Henrissat B."/>
            <person name="Grigoriev I.V."/>
            <person name="Hibbett D."/>
            <person name="Nagy L.G."/>
            <person name="Martin F.M."/>
        </authorList>
    </citation>
    <scope>NUCLEOTIDE SEQUENCE</scope>
    <source>
        <strain evidence="3">BED1</strain>
    </source>
</reference>
<feature type="region of interest" description="Disordered" evidence="1">
    <location>
        <begin position="426"/>
        <end position="467"/>
    </location>
</feature>
<evidence type="ECO:0000256" key="2">
    <source>
        <dbReference type="SAM" id="SignalP"/>
    </source>
</evidence>
<dbReference type="PANTHER" id="PTHR47839">
    <property type="entry name" value="DOMAIN PROTEIN, PUTATIVE (AFU_ORTHOLOGUE AFUA_6G04830)-RELATED"/>
    <property type="match status" value="1"/>
</dbReference>